<dbReference type="EMBL" id="SMAF01000034">
    <property type="protein sequence ID" value="TCS92531.1"/>
    <property type="molecule type" value="Genomic_DNA"/>
</dbReference>
<dbReference type="CDD" id="cd06558">
    <property type="entry name" value="crotonase-like"/>
    <property type="match status" value="1"/>
</dbReference>
<dbReference type="Proteomes" id="UP000294599">
    <property type="component" value="Unassembled WGS sequence"/>
</dbReference>
<reference evidence="2 3" key="1">
    <citation type="submission" date="2019-03" db="EMBL/GenBank/DDBJ databases">
        <title>Genomic Encyclopedia of Type Strains, Phase IV (KMG-IV): sequencing the most valuable type-strain genomes for metagenomic binning, comparative biology and taxonomic classification.</title>
        <authorList>
            <person name="Goeker M."/>
        </authorList>
    </citation>
    <scope>NUCLEOTIDE SEQUENCE [LARGE SCALE GENOMIC DNA]</scope>
    <source>
        <strain evidence="2 3">DSM 21944</strain>
    </source>
</reference>
<name>A0A4R3L2K5_9GAMM</name>
<evidence type="ECO:0000313" key="2">
    <source>
        <dbReference type="EMBL" id="TCS92531.1"/>
    </source>
</evidence>
<dbReference type="Pfam" id="PF00378">
    <property type="entry name" value="ECH_1"/>
    <property type="match status" value="1"/>
</dbReference>
<proteinExistence type="inferred from homology"/>
<protein>
    <submittedName>
        <fullName evidence="2">Enoyl-CoA hydratase/carnithine racemase</fullName>
    </submittedName>
</protein>
<keyword evidence="3" id="KW-1185">Reference proteome</keyword>
<dbReference type="GO" id="GO:0006635">
    <property type="term" value="P:fatty acid beta-oxidation"/>
    <property type="evidence" value="ECO:0007669"/>
    <property type="project" value="TreeGrafter"/>
</dbReference>
<comment type="caution">
    <text evidence="2">The sequence shown here is derived from an EMBL/GenBank/DDBJ whole genome shotgun (WGS) entry which is preliminary data.</text>
</comment>
<dbReference type="PANTHER" id="PTHR11941:SF54">
    <property type="entry name" value="ENOYL-COA HYDRATASE, MITOCHONDRIAL"/>
    <property type="match status" value="1"/>
</dbReference>
<organism evidence="2 3">
    <name type="scientific">Pseudofulvimonas gallinarii</name>
    <dbReference type="NCBI Taxonomy" id="634155"/>
    <lineage>
        <taxon>Bacteria</taxon>
        <taxon>Pseudomonadati</taxon>
        <taxon>Pseudomonadota</taxon>
        <taxon>Gammaproteobacteria</taxon>
        <taxon>Lysobacterales</taxon>
        <taxon>Rhodanobacteraceae</taxon>
        <taxon>Pseudofulvimonas</taxon>
    </lineage>
</organism>
<dbReference type="GO" id="GO:0003824">
    <property type="term" value="F:catalytic activity"/>
    <property type="evidence" value="ECO:0007669"/>
    <property type="project" value="UniProtKB-ARBA"/>
</dbReference>
<dbReference type="PANTHER" id="PTHR11941">
    <property type="entry name" value="ENOYL-COA HYDRATASE-RELATED"/>
    <property type="match status" value="1"/>
</dbReference>
<dbReference type="RefSeq" id="WP_123522314.1">
    <property type="nucleotide sequence ID" value="NZ_JBHLWF010000075.1"/>
</dbReference>
<dbReference type="OrthoDB" id="8640486at2"/>
<dbReference type="AlphaFoldDB" id="A0A4R3L2K5"/>
<accession>A0A4R3L2K5</accession>
<dbReference type="Gene3D" id="3.90.226.10">
    <property type="entry name" value="2-enoyl-CoA Hydratase, Chain A, domain 1"/>
    <property type="match status" value="1"/>
</dbReference>
<sequence>MTLGITDHDGGIRVIRLQRPPVNALDPSLVTALDQALRTAFDEGIGAIVLAGGPKVFSAGLDVPTLLGLDRAAMRSFWRDFLGVAERLARSPVPVAAAIDGHSPAGGAVLALFCDTRIMARSPDPEKPFQIGLNEVQVGLPVPAAIQAALRRQVGPRVAERLLVAGAMVDSATALSIGFVDALCEAGRAEADALDWCRRHLALPRRAMLATRAEARADLAALFDHAQVDIDAATEAWFSDETQATMKALVARLQAGRG</sequence>
<evidence type="ECO:0000256" key="1">
    <source>
        <dbReference type="ARBA" id="ARBA00005254"/>
    </source>
</evidence>
<gene>
    <name evidence="2" type="ORF">EDC25_13413</name>
</gene>
<dbReference type="InterPro" id="IPR001753">
    <property type="entry name" value="Enoyl-CoA_hydra/iso"/>
</dbReference>
<dbReference type="SUPFAM" id="SSF52096">
    <property type="entry name" value="ClpP/crotonase"/>
    <property type="match status" value="1"/>
</dbReference>
<evidence type="ECO:0000313" key="3">
    <source>
        <dbReference type="Proteomes" id="UP000294599"/>
    </source>
</evidence>
<dbReference type="InterPro" id="IPR029045">
    <property type="entry name" value="ClpP/crotonase-like_dom_sf"/>
</dbReference>
<comment type="similarity">
    <text evidence="1">Belongs to the enoyl-CoA hydratase/isomerase family.</text>
</comment>